<name>A0A126T5I7_9GAMM</name>
<dbReference type="Proteomes" id="UP000030512">
    <property type="component" value="Chromosome"/>
</dbReference>
<organism evidence="2 3">
    <name type="scientific">Methylomonas denitrificans</name>
    <dbReference type="NCBI Taxonomy" id="1538553"/>
    <lineage>
        <taxon>Bacteria</taxon>
        <taxon>Pseudomonadati</taxon>
        <taxon>Pseudomonadota</taxon>
        <taxon>Gammaproteobacteria</taxon>
        <taxon>Methylococcales</taxon>
        <taxon>Methylococcaceae</taxon>
        <taxon>Methylomonas</taxon>
    </lineage>
</organism>
<dbReference type="Pfam" id="PF13614">
    <property type="entry name" value="AAA_31"/>
    <property type="match status" value="1"/>
</dbReference>
<sequence>MKIWSISNQKGGVGKTTTVVTLGGLLSSWGFRTLLVDLDPHGSLTSYFKMNPDEIEFGVYNLFLDASEKKKNVHPAVYIAKTDFDGIDVLPASTAIATLDRQVAAIGGMGLVVATALHKVADQYDYVIIDSPPMLGVLMINALAACDHLVIPVLAEFLALKGLDRMVHTIKMVFHSRKTPPKFTIVPTMFDKRTKAARDSLAALHQQYPDNAWSSVVPVDTKVRDASQAGIPLPLYDKSARAAEAYAELLELLLLDKSPDKNLAPHK</sequence>
<dbReference type="InterPro" id="IPR050678">
    <property type="entry name" value="DNA_Partitioning_ATPase"/>
</dbReference>
<dbReference type="STRING" id="1538553.JT25_012795"/>
<keyword evidence="3" id="KW-1185">Reference proteome</keyword>
<proteinExistence type="predicted"/>
<dbReference type="AlphaFoldDB" id="A0A126T5I7"/>
<accession>A0A126T5I7</accession>
<evidence type="ECO:0000313" key="3">
    <source>
        <dbReference type="Proteomes" id="UP000030512"/>
    </source>
</evidence>
<dbReference type="EMBL" id="CP014476">
    <property type="protein sequence ID" value="AMK77345.1"/>
    <property type="molecule type" value="Genomic_DNA"/>
</dbReference>
<protein>
    <submittedName>
        <fullName evidence="2">Cobalamin biosynthesis protein CobQ</fullName>
    </submittedName>
</protein>
<dbReference type="Gene3D" id="3.40.50.300">
    <property type="entry name" value="P-loop containing nucleotide triphosphate hydrolases"/>
    <property type="match status" value="1"/>
</dbReference>
<dbReference type="CDD" id="cd02042">
    <property type="entry name" value="ParAB_family"/>
    <property type="match status" value="1"/>
</dbReference>
<dbReference type="SUPFAM" id="SSF52540">
    <property type="entry name" value="P-loop containing nucleoside triphosphate hydrolases"/>
    <property type="match status" value="1"/>
</dbReference>
<evidence type="ECO:0000259" key="1">
    <source>
        <dbReference type="Pfam" id="PF13614"/>
    </source>
</evidence>
<dbReference type="PANTHER" id="PTHR13696">
    <property type="entry name" value="P-LOOP CONTAINING NUCLEOSIDE TRIPHOSPHATE HYDROLASE"/>
    <property type="match status" value="1"/>
</dbReference>
<dbReference type="RefSeq" id="WP_062328803.1">
    <property type="nucleotide sequence ID" value="NZ_CP014476.1"/>
</dbReference>
<gene>
    <name evidence="2" type="ORF">JT25_012795</name>
</gene>
<dbReference type="KEGG" id="mdn:JT25_012795"/>
<dbReference type="InterPro" id="IPR027417">
    <property type="entry name" value="P-loop_NTPase"/>
</dbReference>
<evidence type="ECO:0000313" key="2">
    <source>
        <dbReference type="EMBL" id="AMK77345.1"/>
    </source>
</evidence>
<feature type="domain" description="AAA" evidence="1">
    <location>
        <begin position="1"/>
        <end position="176"/>
    </location>
</feature>
<dbReference type="OrthoDB" id="9799330at2"/>
<reference evidence="2 3" key="1">
    <citation type="journal article" date="2015" name="Environ. Microbiol.">
        <title>Methane oxidation coupled to nitrate reduction under hypoxia by the Gammaproteobacterium Methylomonas denitrificans, sp. nov. type strain FJG1.</title>
        <authorList>
            <person name="Kits K.D."/>
            <person name="Klotz M.G."/>
            <person name="Stein L.Y."/>
        </authorList>
    </citation>
    <scope>NUCLEOTIDE SEQUENCE [LARGE SCALE GENOMIC DNA]</scope>
    <source>
        <strain evidence="2 3">FJG1</strain>
    </source>
</reference>
<dbReference type="InterPro" id="IPR025669">
    <property type="entry name" value="AAA_dom"/>
</dbReference>
<dbReference type="PANTHER" id="PTHR13696:SF69">
    <property type="entry name" value="PLASMID PARTITIONING PROTEIN-RELATED"/>
    <property type="match status" value="1"/>
</dbReference>